<dbReference type="KEGG" id="ddb:E7747_06490"/>
<evidence type="ECO:0000313" key="4">
    <source>
        <dbReference type="Proteomes" id="UP000297149"/>
    </source>
</evidence>
<feature type="domain" description="DUF5106" evidence="2">
    <location>
        <begin position="24"/>
        <end position="154"/>
    </location>
</feature>
<evidence type="ECO:0000259" key="2">
    <source>
        <dbReference type="Pfam" id="PF17127"/>
    </source>
</evidence>
<dbReference type="RefSeq" id="WP_136414859.1">
    <property type="nucleotide sequence ID" value="NZ_CAXHQF010000023.1"/>
</dbReference>
<dbReference type="AlphaFoldDB" id="A0A4P7W3F6"/>
<reference evidence="4" key="1">
    <citation type="submission" date="2019-02" db="EMBL/GenBank/DDBJ databases">
        <title>Isolation and identification of novel species under the genus Muribaculum.</title>
        <authorList>
            <person name="Miyake S."/>
            <person name="Ding Y."/>
            <person name="Low A."/>
            <person name="Soh M."/>
            <person name="Seedorf H."/>
        </authorList>
    </citation>
    <scope>NUCLEOTIDE SEQUENCE [LARGE SCALE GENOMIC DNA]</scope>
    <source>
        <strain evidence="4">H5</strain>
    </source>
</reference>
<dbReference type="InterPro" id="IPR033395">
    <property type="entry name" value="DUF5106"/>
</dbReference>
<dbReference type="Gene3D" id="3.40.30.10">
    <property type="entry name" value="Glutaredoxin"/>
    <property type="match status" value="1"/>
</dbReference>
<keyword evidence="1" id="KW-0732">Signal</keyword>
<dbReference type="EMBL" id="CP039396">
    <property type="protein sequence ID" value="QCD41960.1"/>
    <property type="molecule type" value="Genomic_DNA"/>
</dbReference>
<gene>
    <name evidence="3" type="ORF">E7747_06490</name>
</gene>
<organism evidence="3 4">
    <name type="scientific">Duncaniella dubosii</name>
    <dbReference type="NCBI Taxonomy" id="2518971"/>
    <lineage>
        <taxon>Bacteria</taxon>
        <taxon>Pseudomonadati</taxon>
        <taxon>Bacteroidota</taxon>
        <taxon>Bacteroidia</taxon>
        <taxon>Bacteroidales</taxon>
        <taxon>Muribaculaceae</taxon>
        <taxon>Duncaniella</taxon>
    </lineage>
</organism>
<feature type="signal peptide" evidence="1">
    <location>
        <begin position="1"/>
        <end position="22"/>
    </location>
</feature>
<dbReference type="SUPFAM" id="SSF52833">
    <property type="entry name" value="Thioredoxin-like"/>
    <property type="match status" value="1"/>
</dbReference>
<name>A0A4P7W3F6_9BACT</name>
<accession>A0A4P7W3F6</accession>
<dbReference type="InterPro" id="IPR036249">
    <property type="entry name" value="Thioredoxin-like_sf"/>
</dbReference>
<keyword evidence="4" id="KW-1185">Reference proteome</keyword>
<dbReference type="Proteomes" id="UP000297149">
    <property type="component" value="Chromosome"/>
</dbReference>
<protein>
    <submittedName>
        <fullName evidence="3">DUF5106 domain-containing protein</fullName>
    </submittedName>
</protein>
<feature type="chain" id="PRO_5020735615" evidence="1">
    <location>
        <begin position="23"/>
        <end position="295"/>
    </location>
</feature>
<dbReference type="Pfam" id="PF17127">
    <property type="entry name" value="DUF5106"/>
    <property type="match status" value="1"/>
</dbReference>
<proteinExistence type="predicted"/>
<sequence>MKLKRLLFGLLLLLGISSGAKADTYFPYPLIPDSIGIFQKRCDYLARHFWDFCDLKKAFSAKAKMAQEFNVYISILKNANPDSAIASVVRFNKQLEKQPTDQLFMAECAENLLYGDTAEMWIDELYLPFAHAVASNKRIDKAAKARFAHQEKILKNSLARFPAPSLPYTTREGTAGNLDNDSADVVVVFFNDPDCDDCNLAKLRLDADISTTQLISEGKLKVVSISLTEPTQEWKEAVASYPSTWTVGANPDADMTIDLRAGTPEFYILDRNHNIRFKHLTIDQVLDVARQLKKR</sequence>
<evidence type="ECO:0000256" key="1">
    <source>
        <dbReference type="SAM" id="SignalP"/>
    </source>
</evidence>
<evidence type="ECO:0000313" key="3">
    <source>
        <dbReference type="EMBL" id="QCD41960.1"/>
    </source>
</evidence>